<dbReference type="RefSeq" id="WP_072835446.1">
    <property type="nucleotide sequence ID" value="NZ_FQUU01000008.1"/>
</dbReference>
<dbReference type="STRING" id="1121884.SAMN02745131_02274"/>
<dbReference type="AlphaFoldDB" id="A0A1M5AG66"/>
<evidence type="ECO:0000256" key="1">
    <source>
        <dbReference type="SAM" id="SignalP"/>
    </source>
</evidence>
<feature type="domain" description="Glycoamylase-like" evidence="2">
    <location>
        <begin position="243"/>
        <end position="462"/>
    </location>
</feature>
<sequence length="481" mass="54765">MKSKFHITFLSIAVLCFSTSLYAQKTKQAGGRTYPDSIAPVGIIKGLNDDQLLEVVQKQTFRYFWHGAHPVSGLALERSNTVLAEHYWDYINEAWGEPNFSKTPFGPDAGAIGGTGFGIMSTVVAVSRGWIGRDTAVRRLIKIADFLIKADCYHGIYPHFMNGRTGKTIPFDRLDDGADIVETSYLLMGFLCAREYFNSSDPREVYLRNRINQMWGAANWNWHTKGENKLYWHWSPNNDFDMNFPVWGWNECLITYIMSASSPNHSISKDVYNGSWVGSPGFKNGKEYYGFKLPLGNYDKDKGGPLFFEQYTFQGIDPNGLTDSLGNDYFMQGKNHTLINRAYCIENPKKYKGYSETCWGLTAGDSYKGYVAHSPENDLGVIQPTAAISSMPYTPKESMHALRYFYYGLGNKIWSKYGFVDGFSIHHNWYAKSHLAIDQGPIVVMLENYRTGLIWKLFMQIPDIQNGLKKLGFTSKWFKEK</sequence>
<feature type="signal peptide" evidence="1">
    <location>
        <begin position="1"/>
        <end position="23"/>
    </location>
</feature>
<evidence type="ECO:0000313" key="4">
    <source>
        <dbReference type="Proteomes" id="UP000184048"/>
    </source>
</evidence>
<name>A0A1M5AG66_9BACT</name>
<gene>
    <name evidence="3" type="ORF">SAMN02745131_02274</name>
</gene>
<proteinExistence type="predicted"/>
<organism evidence="3 4">
    <name type="scientific">Flavisolibacter ginsengisoli DSM 18119</name>
    <dbReference type="NCBI Taxonomy" id="1121884"/>
    <lineage>
        <taxon>Bacteria</taxon>
        <taxon>Pseudomonadati</taxon>
        <taxon>Bacteroidota</taxon>
        <taxon>Chitinophagia</taxon>
        <taxon>Chitinophagales</taxon>
        <taxon>Chitinophagaceae</taxon>
        <taxon>Flavisolibacter</taxon>
    </lineage>
</organism>
<dbReference type="InterPro" id="IPR016883">
    <property type="entry name" value="UCP028431"/>
</dbReference>
<dbReference type="EMBL" id="FQUU01000008">
    <property type="protein sequence ID" value="SHF29229.1"/>
    <property type="molecule type" value="Genomic_DNA"/>
</dbReference>
<dbReference type="PIRSF" id="PIRSF028431">
    <property type="entry name" value="UCP028431"/>
    <property type="match status" value="1"/>
</dbReference>
<feature type="chain" id="PRO_5013290869" description="Glycoamylase-like domain-containing protein" evidence="1">
    <location>
        <begin position="24"/>
        <end position="481"/>
    </location>
</feature>
<keyword evidence="4" id="KW-1185">Reference proteome</keyword>
<dbReference type="Proteomes" id="UP000184048">
    <property type="component" value="Unassembled WGS sequence"/>
</dbReference>
<dbReference type="OrthoDB" id="5937621at2"/>
<reference evidence="3 4" key="1">
    <citation type="submission" date="2016-11" db="EMBL/GenBank/DDBJ databases">
        <authorList>
            <person name="Jaros S."/>
            <person name="Januszkiewicz K."/>
            <person name="Wedrychowicz H."/>
        </authorList>
    </citation>
    <scope>NUCLEOTIDE SEQUENCE [LARGE SCALE GENOMIC DNA]</scope>
    <source>
        <strain evidence="3 4">DSM 18119</strain>
    </source>
</reference>
<dbReference type="Pfam" id="PF10091">
    <property type="entry name" value="Glycoamylase"/>
    <property type="match status" value="1"/>
</dbReference>
<keyword evidence="1" id="KW-0732">Signal</keyword>
<protein>
    <recommendedName>
        <fullName evidence="2">Glycoamylase-like domain-containing protein</fullName>
    </recommendedName>
</protein>
<evidence type="ECO:0000259" key="2">
    <source>
        <dbReference type="Pfam" id="PF10091"/>
    </source>
</evidence>
<dbReference type="InterPro" id="IPR019282">
    <property type="entry name" value="Glycoamylase-like_cons_dom"/>
</dbReference>
<dbReference type="Gene3D" id="1.50.10.140">
    <property type="match status" value="1"/>
</dbReference>
<accession>A0A1M5AG66</accession>
<evidence type="ECO:0000313" key="3">
    <source>
        <dbReference type="EMBL" id="SHF29229.1"/>
    </source>
</evidence>